<dbReference type="Proteomes" id="UP000230214">
    <property type="component" value="Unassembled WGS sequence"/>
</dbReference>
<feature type="domain" description="TypA/BipA C-terminal" evidence="1">
    <location>
        <begin position="1"/>
        <end position="62"/>
    </location>
</feature>
<organism evidence="2 3">
    <name type="scientific">candidate division WWE3 bacterium CG10_big_fil_rev_8_21_14_0_10_32_10</name>
    <dbReference type="NCBI Taxonomy" id="1975090"/>
    <lineage>
        <taxon>Bacteria</taxon>
        <taxon>Katanobacteria</taxon>
    </lineage>
</organism>
<protein>
    <submittedName>
        <fullName evidence="2">Translational GTPase TypA</fullName>
    </submittedName>
</protein>
<evidence type="ECO:0000259" key="1">
    <source>
        <dbReference type="Pfam" id="PF21018"/>
    </source>
</evidence>
<dbReference type="EMBL" id="PCXU01000006">
    <property type="protein sequence ID" value="PIR43877.1"/>
    <property type="molecule type" value="Genomic_DNA"/>
</dbReference>
<evidence type="ECO:0000313" key="2">
    <source>
        <dbReference type="EMBL" id="PIR43877.1"/>
    </source>
</evidence>
<dbReference type="Gene3D" id="3.30.70.870">
    <property type="entry name" value="Elongation Factor G (Translational Gtpase), domain 3"/>
    <property type="match status" value="1"/>
</dbReference>
<gene>
    <name evidence="2" type="ORF">COV24_00455</name>
</gene>
<evidence type="ECO:0000313" key="3">
    <source>
        <dbReference type="Proteomes" id="UP000230214"/>
    </source>
</evidence>
<feature type="non-terminal residue" evidence="2">
    <location>
        <position position="1"/>
    </location>
</feature>
<accession>A0A2H0RBM1</accession>
<name>A0A2H0RBM1_UNCKA</name>
<dbReference type="Pfam" id="PF21018">
    <property type="entry name" value="BipA_C"/>
    <property type="match status" value="1"/>
</dbReference>
<dbReference type="Gene3D" id="2.40.50.250">
    <property type="entry name" value="bipa protein"/>
    <property type="match status" value="1"/>
</dbReference>
<dbReference type="InterPro" id="IPR042116">
    <property type="entry name" value="TypA/BipA_C"/>
</dbReference>
<dbReference type="InterPro" id="IPR048876">
    <property type="entry name" value="BipA_C"/>
</dbReference>
<comment type="caution">
    <text evidence="2">The sequence shown here is derived from an EMBL/GenBank/DDBJ whole genome shotgun (WGS) entry which is preliminary data.</text>
</comment>
<sequence length="73" mass="8133">IDINVCKTKHATNVRSGGLKDEGIILTPPIILSLEQAINFIEKDELVEITPKNIRLRKKILNSGLRAKANKNN</sequence>
<proteinExistence type="predicted"/>
<reference evidence="2 3" key="1">
    <citation type="submission" date="2017-09" db="EMBL/GenBank/DDBJ databases">
        <title>Depth-based differentiation of microbial function through sediment-hosted aquifers and enrichment of novel symbionts in the deep terrestrial subsurface.</title>
        <authorList>
            <person name="Probst A.J."/>
            <person name="Ladd B."/>
            <person name="Jarett J.K."/>
            <person name="Geller-Mcgrath D.E."/>
            <person name="Sieber C.M."/>
            <person name="Emerson J.B."/>
            <person name="Anantharaman K."/>
            <person name="Thomas B.C."/>
            <person name="Malmstrom R."/>
            <person name="Stieglmeier M."/>
            <person name="Klingl A."/>
            <person name="Woyke T."/>
            <person name="Ryan C.M."/>
            <person name="Banfield J.F."/>
        </authorList>
    </citation>
    <scope>NUCLEOTIDE SEQUENCE [LARGE SCALE GENOMIC DNA]</scope>
    <source>
        <strain evidence="2">CG10_big_fil_rev_8_21_14_0_10_32_10</strain>
    </source>
</reference>
<dbReference type="AlphaFoldDB" id="A0A2H0RBM1"/>